<comment type="subcellular location">
    <subcellularLocation>
        <location evidence="1">Cell membrane</location>
        <topology evidence="1">Multi-pass membrane protein</topology>
    </subcellularLocation>
</comment>
<feature type="domain" description="Major facilitator superfamily (MFS) profile" evidence="6">
    <location>
        <begin position="19"/>
        <end position="396"/>
    </location>
</feature>
<evidence type="ECO:0000256" key="4">
    <source>
        <dbReference type="ARBA" id="ARBA00023136"/>
    </source>
</evidence>
<dbReference type="GO" id="GO:0005886">
    <property type="term" value="C:plasma membrane"/>
    <property type="evidence" value="ECO:0007669"/>
    <property type="project" value="UniProtKB-SubCell"/>
</dbReference>
<keyword evidence="8" id="KW-1185">Reference proteome</keyword>
<dbReference type="Gene3D" id="1.20.1250.20">
    <property type="entry name" value="MFS general substrate transporter like domains"/>
    <property type="match status" value="1"/>
</dbReference>
<dbReference type="eggNOG" id="COG2814">
    <property type="taxonomic scope" value="Bacteria"/>
</dbReference>
<feature type="transmembrane region" description="Helical" evidence="5">
    <location>
        <begin position="109"/>
        <end position="130"/>
    </location>
</feature>
<evidence type="ECO:0000313" key="7">
    <source>
        <dbReference type="EMBL" id="KRV50209.1"/>
    </source>
</evidence>
<keyword evidence="4 5" id="KW-0472">Membrane</keyword>
<protein>
    <submittedName>
        <fullName evidence="7">MFS transporter</fullName>
    </submittedName>
</protein>
<evidence type="ECO:0000256" key="1">
    <source>
        <dbReference type="ARBA" id="ARBA00004651"/>
    </source>
</evidence>
<dbReference type="SUPFAM" id="SSF103473">
    <property type="entry name" value="MFS general substrate transporter"/>
    <property type="match status" value="1"/>
</dbReference>
<feature type="transmembrane region" description="Helical" evidence="5">
    <location>
        <begin position="349"/>
        <end position="366"/>
    </location>
</feature>
<keyword evidence="3 5" id="KW-1133">Transmembrane helix</keyword>
<evidence type="ECO:0000313" key="8">
    <source>
        <dbReference type="Proteomes" id="UP000050867"/>
    </source>
</evidence>
<dbReference type="InterPro" id="IPR020846">
    <property type="entry name" value="MFS_dom"/>
</dbReference>
<sequence>MKADHAAVTPQSTQLRRPVVWFMSLAAALGTSTIYLLQPAIADVADSFGARTSAVGFALACGPVGYMLGLALLVPLVDRYPPARVLAAQFGALAAVLVLNAAAGSVWVLGPVISIVGACSAVGAGLSSVAGRLAPPQRRATVLGIVTAGISAGILAGRIVGGWLADEIGWRGMLLVFAAACAVVAVCSSAVLPAAVGAAERGSLATLRSLPGLFVRHAALRLAAVCGALWFFAFCAVWAGLAAALSEPPYSYSSERIGLYALAGLSGIVATQVSGTWTDRVGARRVILVGLALAAVSAGVLSSSLSNTLVTVTCLVLFDAGLFAAQVANQSTVLGIDPAAPARFNSGYMLVYFVGGSLGTAFGAAAVEWIGWSVTAGAAALAIGAAGTITVLHRHRMAATVPTSPQEVA</sequence>
<feature type="transmembrane region" description="Helical" evidence="5">
    <location>
        <begin position="309"/>
        <end position="328"/>
    </location>
</feature>
<feature type="transmembrane region" description="Helical" evidence="5">
    <location>
        <begin position="257"/>
        <end position="274"/>
    </location>
</feature>
<feature type="transmembrane region" description="Helical" evidence="5">
    <location>
        <begin position="142"/>
        <end position="161"/>
    </location>
</feature>
<dbReference type="InterPro" id="IPR036259">
    <property type="entry name" value="MFS_trans_sf"/>
</dbReference>
<dbReference type="Pfam" id="PF07690">
    <property type="entry name" value="MFS_1"/>
    <property type="match status" value="1"/>
</dbReference>
<feature type="transmembrane region" description="Helical" evidence="5">
    <location>
        <begin position="20"/>
        <end position="41"/>
    </location>
</feature>
<feature type="transmembrane region" description="Helical" evidence="5">
    <location>
        <begin position="173"/>
        <end position="198"/>
    </location>
</feature>
<dbReference type="Proteomes" id="UP000050867">
    <property type="component" value="Unassembled WGS sequence"/>
</dbReference>
<evidence type="ECO:0000256" key="5">
    <source>
        <dbReference type="SAM" id="Phobius"/>
    </source>
</evidence>
<reference evidence="7 8" key="1">
    <citation type="submission" date="2015-10" db="EMBL/GenBank/DDBJ databases">
        <title>Draft genome sequence of pyrrolomycin-producing Streptomyces vitaminophilus.</title>
        <authorList>
            <person name="Graham D.E."/>
            <person name="Mahan K.M."/>
            <person name="Klingeman D.M."/>
            <person name="Hettich R.L."/>
            <person name="Parry R.J."/>
        </authorList>
    </citation>
    <scope>NUCLEOTIDE SEQUENCE [LARGE SCALE GENOMIC DNA]</scope>
    <source>
        <strain evidence="7 8">ATCC 31673</strain>
    </source>
</reference>
<dbReference type="PROSITE" id="PS50850">
    <property type="entry name" value="MFS"/>
    <property type="match status" value="1"/>
</dbReference>
<dbReference type="EMBL" id="LLZU01000005">
    <property type="protein sequence ID" value="KRV50209.1"/>
    <property type="molecule type" value="Genomic_DNA"/>
</dbReference>
<name>A0A0T6LW42_WENVI</name>
<feature type="transmembrane region" description="Helical" evidence="5">
    <location>
        <begin position="372"/>
        <end position="392"/>
    </location>
</feature>
<dbReference type="PANTHER" id="PTHR42910:SF1">
    <property type="entry name" value="MAJOR FACILITATOR SUPERFAMILY (MFS) PROFILE DOMAIN-CONTAINING PROTEIN"/>
    <property type="match status" value="1"/>
</dbReference>
<dbReference type="CDD" id="cd17324">
    <property type="entry name" value="MFS_NepI_like"/>
    <property type="match status" value="1"/>
</dbReference>
<feature type="transmembrane region" description="Helical" evidence="5">
    <location>
        <begin position="286"/>
        <end position="303"/>
    </location>
</feature>
<dbReference type="AlphaFoldDB" id="A0A0T6LW42"/>
<dbReference type="PANTHER" id="PTHR42910">
    <property type="entry name" value="TRANSPORTER SCO4007-RELATED"/>
    <property type="match status" value="1"/>
</dbReference>
<feature type="transmembrane region" description="Helical" evidence="5">
    <location>
        <begin position="219"/>
        <end position="245"/>
    </location>
</feature>
<keyword evidence="2 5" id="KW-0812">Transmembrane</keyword>
<proteinExistence type="predicted"/>
<feature type="transmembrane region" description="Helical" evidence="5">
    <location>
        <begin position="53"/>
        <end position="73"/>
    </location>
</feature>
<accession>A0A0T6LW42</accession>
<dbReference type="InterPro" id="IPR011701">
    <property type="entry name" value="MFS"/>
</dbReference>
<evidence type="ECO:0000256" key="3">
    <source>
        <dbReference type="ARBA" id="ARBA00022989"/>
    </source>
</evidence>
<evidence type="ECO:0000256" key="2">
    <source>
        <dbReference type="ARBA" id="ARBA00022692"/>
    </source>
</evidence>
<organism evidence="7 8">
    <name type="scientific">Wenjunlia vitaminophila</name>
    <name type="common">Streptomyces vitaminophilus</name>
    <dbReference type="NCBI Taxonomy" id="76728"/>
    <lineage>
        <taxon>Bacteria</taxon>
        <taxon>Bacillati</taxon>
        <taxon>Actinomycetota</taxon>
        <taxon>Actinomycetes</taxon>
        <taxon>Kitasatosporales</taxon>
        <taxon>Streptomycetaceae</taxon>
        <taxon>Wenjunlia</taxon>
    </lineage>
</organism>
<dbReference type="STRING" id="76728.AQ490_13890"/>
<comment type="caution">
    <text evidence="7">The sequence shown here is derived from an EMBL/GenBank/DDBJ whole genome shotgun (WGS) entry which is preliminary data.</text>
</comment>
<gene>
    <name evidence="7" type="ORF">AQ490_13890</name>
</gene>
<feature type="transmembrane region" description="Helical" evidence="5">
    <location>
        <begin position="85"/>
        <end position="103"/>
    </location>
</feature>
<evidence type="ECO:0000259" key="6">
    <source>
        <dbReference type="PROSITE" id="PS50850"/>
    </source>
</evidence>
<dbReference type="RefSeq" id="WP_018383541.1">
    <property type="nucleotide sequence ID" value="NZ_LLZU01000005.1"/>
</dbReference>
<dbReference type="GO" id="GO:0022857">
    <property type="term" value="F:transmembrane transporter activity"/>
    <property type="evidence" value="ECO:0007669"/>
    <property type="project" value="InterPro"/>
</dbReference>